<accession>A0A5N6NYY4</accession>
<proteinExistence type="predicted"/>
<protein>
    <submittedName>
        <fullName evidence="1">Uncharacterized protein</fullName>
    </submittedName>
</protein>
<gene>
    <name evidence="1" type="ORF">E3N88_15555</name>
</gene>
<organism evidence="1 2">
    <name type="scientific">Mikania micrantha</name>
    <name type="common">bitter vine</name>
    <dbReference type="NCBI Taxonomy" id="192012"/>
    <lineage>
        <taxon>Eukaryota</taxon>
        <taxon>Viridiplantae</taxon>
        <taxon>Streptophyta</taxon>
        <taxon>Embryophyta</taxon>
        <taxon>Tracheophyta</taxon>
        <taxon>Spermatophyta</taxon>
        <taxon>Magnoliopsida</taxon>
        <taxon>eudicotyledons</taxon>
        <taxon>Gunneridae</taxon>
        <taxon>Pentapetalae</taxon>
        <taxon>asterids</taxon>
        <taxon>campanulids</taxon>
        <taxon>Asterales</taxon>
        <taxon>Asteraceae</taxon>
        <taxon>Asteroideae</taxon>
        <taxon>Heliantheae alliance</taxon>
        <taxon>Eupatorieae</taxon>
        <taxon>Mikania</taxon>
    </lineage>
</organism>
<dbReference type="Proteomes" id="UP000326396">
    <property type="component" value="Linkage Group LG16"/>
</dbReference>
<comment type="caution">
    <text evidence="1">The sequence shown here is derived from an EMBL/GenBank/DDBJ whole genome shotgun (WGS) entry which is preliminary data.</text>
</comment>
<keyword evidence="2" id="KW-1185">Reference proteome</keyword>
<dbReference type="AlphaFoldDB" id="A0A5N6NYY4"/>
<name>A0A5N6NYY4_9ASTR</name>
<dbReference type="EMBL" id="SZYD01000008">
    <property type="protein sequence ID" value="KAD5507852.1"/>
    <property type="molecule type" value="Genomic_DNA"/>
</dbReference>
<evidence type="ECO:0000313" key="1">
    <source>
        <dbReference type="EMBL" id="KAD5507852.1"/>
    </source>
</evidence>
<sequence>MSSGSDAEGDLAEHPILQFLEGSTAFGRSHEWCTLQDLFYLYYLITGRTCQLARCLAEYFATYYYRQQRGAIYGGAYITIIGQALGHLHQDTIEELSDPVDPVRLDRRTLFGMKIVQDFPGVGLRFSLVRGVMWVPPPTGGGRRRGRGSWIGR</sequence>
<evidence type="ECO:0000313" key="2">
    <source>
        <dbReference type="Proteomes" id="UP000326396"/>
    </source>
</evidence>
<reference evidence="1 2" key="1">
    <citation type="submission" date="2019-05" db="EMBL/GenBank/DDBJ databases">
        <title>Mikania micrantha, genome provides insights into the molecular mechanism of rapid growth.</title>
        <authorList>
            <person name="Liu B."/>
        </authorList>
    </citation>
    <scope>NUCLEOTIDE SEQUENCE [LARGE SCALE GENOMIC DNA]</scope>
    <source>
        <strain evidence="1">NLD-2019</strain>
        <tissue evidence="1">Leaf</tissue>
    </source>
</reference>